<reference evidence="1" key="1">
    <citation type="submission" date="2023-06" db="EMBL/GenBank/DDBJ databases">
        <title>Genomic of Parafulvivirga corallium.</title>
        <authorList>
            <person name="Wang G."/>
        </authorList>
    </citation>
    <scope>NUCLEOTIDE SEQUENCE</scope>
    <source>
        <strain evidence="1">BMA10</strain>
    </source>
</reference>
<dbReference type="Proteomes" id="UP001172082">
    <property type="component" value="Unassembled WGS sequence"/>
</dbReference>
<dbReference type="CDD" id="cd07812">
    <property type="entry name" value="SRPBCC"/>
    <property type="match status" value="1"/>
</dbReference>
<keyword evidence="2" id="KW-1185">Reference proteome</keyword>
<dbReference type="InterPro" id="IPR023393">
    <property type="entry name" value="START-like_dom_sf"/>
</dbReference>
<dbReference type="RefSeq" id="WP_346751716.1">
    <property type="nucleotide sequence ID" value="NZ_JAUJEA010000003.1"/>
</dbReference>
<sequence>MKFKGSVEIAKSRDEVVKYFIDPKYLGEYQDGFVKKELLSGESGQNGAVSKMFYKYGNRDMELTETITANRLPDSFESSYHHKHMDNTMKCKFIELDDQKTRYEYEFEYTRINWFMPKLMAILFPGMYRKQGEKWMRQFKDFVEKQ</sequence>
<name>A0ABT8KML8_9BACT</name>
<organism evidence="1 2">
    <name type="scientific">Splendidivirga corallicola</name>
    <dbReference type="NCBI Taxonomy" id="3051826"/>
    <lineage>
        <taxon>Bacteria</taxon>
        <taxon>Pseudomonadati</taxon>
        <taxon>Bacteroidota</taxon>
        <taxon>Cytophagia</taxon>
        <taxon>Cytophagales</taxon>
        <taxon>Splendidivirgaceae</taxon>
        <taxon>Splendidivirga</taxon>
    </lineage>
</organism>
<dbReference type="EMBL" id="JAUJEA010000003">
    <property type="protein sequence ID" value="MDN5201688.1"/>
    <property type="molecule type" value="Genomic_DNA"/>
</dbReference>
<dbReference type="Gene3D" id="3.30.530.20">
    <property type="match status" value="1"/>
</dbReference>
<protein>
    <submittedName>
        <fullName evidence="1">SRPBCC family protein</fullName>
    </submittedName>
</protein>
<evidence type="ECO:0000313" key="1">
    <source>
        <dbReference type="EMBL" id="MDN5201688.1"/>
    </source>
</evidence>
<accession>A0ABT8KML8</accession>
<gene>
    <name evidence="1" type="ORF">QQ008_09955</name>
</gene>
<comment type="caution">
    <text evidence="1">The sequence shown here is derived from an EMBL/GenBank/DDBJ whole genome shotgun (WGS) entry which is preliminary data.</text>
</comment>
<proteinExistence type="predicted"/>
<evidence type="ECO:0000313" key="2">
    <source>
        <dbReference type="Proteomes" id="UP001172082"/>
    </source>
</evidence>
<dbReference type="SUPFAM" id="SSF55961">
    <property type="entry name" value="Bet v1-like"/>
    <property type="match status" value="1"/>
</dbReference>